<dbReference type="InterPro" id="IPR020843">
    <property type="entry name" value="ER"/>
</dbReference>
<dbReference type="InterPro" id="IPR013154">
    <property type="entry name" value="ADH-like_N"/>
</dbReference>
<evidence type="ECO:0000313" key="3">
    <source>
        <dbReference type="Proteomes" id="UP000315677"/>
    </source>
</evidence>
<dbReference type="OrthoDB" id="4190732at2"/>
<reference evidence="2 3" key="1">
    <citation type="submission" date="2019-06" db="EMBL/GenBank/DDBJ databases">
        <title>Sequencing the genomes of 1000 actinobacteria strains.</title>
        <authorList>
            <person name="Klenk H.-P."/>
        </authorList>
    </citation>
    <scope>NUCLEOTIDE SEQUENCE [LARGE SCALE GENOMIC DNA]</scope>
    <source>
        <strain evidence="2 3">DSM 45301</strain>
    </source>
</reference>
<dbReference type="InterPro" id="IPR011032">
    <property type="entry name" value="GroES-like_sf"/>
</dbReference>
<name>A0A543DR32_9PSEU</name>
<comment type="caution">
    <text evidence="2">The sequence shown here is derived from an EMBL/GenBank/DDBJ whole genome shotgun (WGS) entry which is preliminary data.</text>
</comment>
<dbReference type="Gene3D" id="3.90.180.10">
    <property type="entry name" value="Medium-chain alcohol dehydrogenases, catalytic domain"/>
    <property type="match status" value="1"/>
</dbReference>
<dbReference type="GO" id="GO:0016491">
    <property type="term" value="F:oxidoreductase activity"/>
    <property type="evidence" value="ECO:0007669"/>
    <property type="project" value="InterPro"/>
</dbReference>
<dbReference type="RefSeq" id="WP_142056661.1">
    <property type="nucleotide sequence ID" value="NZ_VFPA01000002.1"/>
</dbReference>
<organism evidence="2 3">
    <name type="scientific">Pseudonocardia kunmingensis</name>
    <dbReference type="NCBI Taxonomy" id="630975"/>
    <lineage>
        <taxon>Bacteria</taxon>
        <taxon>Bacillati</taxon>
        <taxon>Actinomycetota</taxon>
        <taxon>Actinomycetes</taxon>
        <taxon>Pseudonocardiales</taxon>
        <taxon>Pseudonocardiaceae</taxon>
        <taxon>Pseudonocardia</taxon>
    </lineage>
</organism>
<dbReference type="AlphaFoldDB" id="A0A543DR32"/>
<dbReference type="InterPro" id="IPR051397">
    <property type="entry name" value="Zn-ADH-like_protein"/>
</dbReference>
<dbReference type="InterPro" id="IPR036291">
    <property type="entry name" value="NAD(P)-bd_dom_sf"/>
</dbReference>
<protein>
    <submittedName>
        <fullName evidence="2">NADPH2:quinone reductase</fullName>
    </submittedName>
</protein>
<keyword evidence="3" id="KW-1185">Reference proteome</keyword>
<accession>A0A543DR32</accession>
<dbReference type="Proteomes" id="UP000315677">
    <property type="component" value="Unassembled WGS sequence"/>
</dbReference>
<dbReference type="PANTHER" id="PTHR43677">
    <property type="entry name" value="SHORT-CHAIN DEHYDROGENASE/REDUCTASE"/>
    <property type="match status" value="1"/>
</dbReference>
<dbReference type="EMBL" id="VFPA01000002">
    <property type="protein sequence ID" value="TQM11782.1"/>
    <property type="molecule type" value="Genomic_DNA"/>
</dbReference>
<dbReference type="PANTHER" id="PTHR43677:SF4">
    <property type="entry name" value="QUINONE OXIDOREDUCTASE-LIKE PROTEIN 2"/>
    <property type="match status" value="1"/>
</dbReference>
<evidence type="ECO:0000313" key="2">
    <source>
        <dbReference type="EMBL" id="TQM11782.1"/>
    </source>
</evidence>
<dbReference type="SUPFAM" id="SSF50129">
    <property type="entry name" value="GroES-like"/>
    <property type="match status" value="1"/>
</dbReference>
<dbReference type="InterPro" id="IPR013149">
    <property type="entry name" value="ADH-like_C"/>
</dbReference>
<evidence type="ECO:0000259" key="1">
    <source>
        <dbReference type="SMART" id="SM00829"/>
    </source>
</evidence>
<dbReference type="Gene3D" id="3.40.50.720">
    <property type="entry name" value="NAD(P)-binding Rossmann-like Domain"/>
    <property type="match status" value="1"/>
</dbReference>
<sequence>MDIPATMRALQQSSLDGPKDLRLVSDAPVPNPGPGEVLIRVAAAGVNFLDISQSRGAAAGGPPPPYLAGIEGVGEVVAAGQGVTGVELGAHVIGVGIGGGAFAEYMVLPAAGAVPVPSGWADEQALGMVVSWPTALAALKPLGLIAAGQSVLIHAAAGGTGQAAVRMAKHYGATVIGTASPDKHQVVLALGADHVIDSRGADIAAEVLRLTDGTGADLVLESVGGAAVEASLAAAKRVTGRVVVFGLAGGEAAISNWDLVYKHQVHLIGLNIGILIQFAPQVFGDVMTEMFRLLAAGVLPPGQPTIYELAEGAKALVELETRATVGKLALVP</sequence>
<proteinExistence type="predicted"/>
<dbReference type="SMART" id="SM00829">
    <property type="entry name" value="PKS_ER"/>
    <property type="match status" value="1"/>
</dbReference>
<dbReference type="SUPFAM" id="SSF51735">
    <property type="entry name" value="NAD(P)-binding Rossmann-fold domains"/>
    <property type="match status" value="1"/>
</dbReference>
<dbReference type="Pfam" id="PF00107">
    <property type="entry name" value="ADH_zinc_N"/>
    <property type="match status" value="1"/>
</dbReference>
<gene>
    <name evidence="2" type="ORF">FB558_4352</name>
</gene>
<dbReference type="Pfam" id="PF08240">
    <property type="entry name" value="ADH_N"/>
    <property type="match status" value="1"/>
</dbReference>
<feature type="domain" description="Enoyl reductase (ER)" evidence="1">
    <location>
        <begin position="17"/>
        <end position="330"/>
    </location>
</feature>